<dbReference type="Gene3D" id="3.40.50.720">
    <property type="entry name" value="NAD(P)-binding Rossmann-like Domain"/>
    <property type="match status" value="1"/>
</dbReference>
<dbReference type="EMBL" id="SHDO01000003">
    <property type="protein sequence ID" value="MBX6979177.1"/>
    <property type="molecule type" value="Genomic_DNA"/>
</dbReference>
<accession>A0A1J0E4S3</accession>
<protein>
    <submittedName>
        <fullName evidence="2">SDR family oxidoreductase</fullName>
    </submittedName>
</protein>
<evidence type="ECO:0000259" key="1">
    <source>
        <dbReference type="Pfam" id="PF01370"/>
    </source>
</evidence>
<evidence type="ECO:0000313" key="3">
    <source>
        <dbReference type="Proteomes" id="UP000824410"/>
    </source>
</evidence>
<comment type="caution">
    <text evidence="2">The sequence shown here is derived from an EMBL/GenBank/DDBJ whole genome shotgun (WGS) entry which is preliminary data.</text>
</comment>
<dbReference type="PANTHER" id="PTHR48079">
    <property type="entry name" value="PROTEIN YEEZ"/>
    <property type="match status" value="1"/>
</dbReference>
<gene>
    <name evidence="2" type="ORF">EX242_02720</name>
</gene>
<dbReference type="KEGG" id="prg:RB151_012500"/>
<evidence type="ECO:0000313" key="2">
    <source>
        <dbReference type="EMBL" id="MBX6979177.1"/>
    </source>
</evidence>
<dbReference type="InterPro" id="IPR001509">
    <property type="entry name" value="Epimerase_deHydtase"/>
</dbReference>
<organism evidence="2 3">
    <name type="scientific">Providencia rettgeri</name>
    <dbReference type="NCBI Taxonomy" id="587"/>
    <lineage>
        <taxon>Bacteria</taxon>
        <taxon>Pseudomonadati</taxon>
        <taxon>Pseudomonadota</taxon>
        <taxon>Gammaproteobacteria</taxon>
        <taxon>Enterobacterales</taxon>
        <taxon>Morganellaceae</taxon>
        <taxon>Providencia</taxon>
    </lineage>
</organism>
<dbReference type="Pfam" id="PF01370">
    <property type="entry name" value="Epimerase"/>
    <property type="match status" value="1"/>
</dbReference>
<proteinExistence type="predicted"/>
<feature type="domain" description="NAD-dependent epimerase/dehydratase" evidence="1">
    <location>
        <begin position="6"/>
        <end position="213"/>
    </location>
</feature>
<dbReference type="RefSeq" id="WP_042846540.1">
    <property type="nucleotide sequence ID" value="NZ_ABEXNG020000068.1"/>
</dbReference>
<dbReference type="InterPro" id="IPR036291">
    <property type="entry name" value="NAD(P)-bd_dom_sf"/>
</dbReference>
<dbReference type="OrthoDB" id="751203at2"/>
<dbReference type="InterPro" id="IPR051783">
    <property type="entry name" value="NAD(P)-dependent_oxidoreduct"/>
</dbReference>
<dbReference type="Proteomes" id="UP000824410">
    <property type="component" value="Unassembled WGS sequence"/>
</dbReference>
<name>A0A1J0E4S3_PRORE</name>
<dbReference type="SUPFAM" id="SSF51735">
    <property type="entry name" value="NAD(P)-binding Rossmann-fold domains"/>
    <property type="match status" value="1"/>
</dbReference>
<reference evidence="2" key="1">
    <citation type="submission" date="2019-02" db="EMBL/GenBank/DDBJ databases">
        <title>Genomic characterization of isolates from hospital effluents in KZN, South Africa.</title>
        <authorList>
            <person name="Ntshobeni N."/>
            <person name="Allam M."/>
            <person name="Ismail A."/>
            <person name="Amoako D."/>
            <person name="Essack S."/>
            <person name="Chenia H."/>
        </authorList>
    </citation>
    <scope>NUCLEOTIDE SEQUENCE</scope>
    <source>
        <strain evidence="2">AFE97_S1</strain>
    </source>
</reference>
<dbReference type="AlphaFoldDB" id="A0A1J0E4S3"/>
<sequence>MKKVTIVGLGWVGLPLAQALLAKGIQVVGTKTTPDGIEAARAVGIECYALKLTPEIECDSEDLTQLMVESDALVILLPPSKVNVDQYVEAIETLVNCAVTFRVPKVIFTSSTSVYGEQDGEITEKANLNGSTTSATALIRAERWLHQLPNISVDILRLAGLVGEKRHAGRFLAGKTGVKGANLPVNMVHQDDVITAILLLLQQPDGGHIFNLCAPTHPTRAEFYTKAAKSIGLVPPEFIDEINESGGKVINGNKICQELGFEYQYPNPDLMNMTL</sequence>
<dbReference type="GO" id="GO:0004029">
    <property type="term" value="F:aldehyde dehydrogenase (NAD+) activity"/>
    <property type="evidence" value="ECO:0007669"/>
    <property type="project" value="TreeGrafter"/>
</dbReference>
<dbReference type="CDD" id="cd05266">
    <property type="entry name" value="SDR_a4"/>
    <property type="match status" value="1"/>
</dbReference>
<dbReference type="GO" id="GO:0005737">
    <property type="term" value="C:cytoplasm"/>
    <property type="evidence" value="ECO:0007669"/>
    <property type="project" value="TreeGrafter"/>
</dbReference>
<dbReference type="PANTHER" id="PTHR48079:SF6">
    <property type="entry name" value="NAD(P)-BINDING DOMAIN-CONTAINING PROTEIN-RELATED"/>
    <property type="match status" value="1"/>
</dbReference>